<organism evidence="2 3">
    <name type="scientific">Sphaerospermopsis aphanizomenoides LEGE 00250</name>
    <dbReference type="NCBI Taxonomy" id="2777972"/>
    <lineage>
        <taxon>Bacteria</taxon>
        <taxon>Bacillati</taxon>
        <taxon>Cyanobacteriota</taxon>
        <taxon>Cyanophyceae</taxon>
        <taxon>Nostocales</taxon>
        <taxon>Aphanizomenonaceae</taxon>
        <taxon>Sphaerospermopsis</taxon>
        <taxon>Sphaerospermopsis aphanizomenoides</taxon>
    </lineage>
</organism>
<dbReference type="EMBL" id="JADEWB010000010">
    <property type="protein sequence ID" value="MBE9235130.1"/>
    <property type="molecule type" value="Genomic_DNA"/>
</dbReference>
<name>A0ABR9VAD3_9CYAN</name>
<comment type="similarity">
    <text evidence="1">Belongs to the phD/YefM antitoxin family.</text>
</comment>
<dbReference type="Proteomes" id="UP000606776">
    <property type="component" value="Unassembled WGS sequence"/>
</dbReference>
<dbReference type="SUPFAM" id="SSF143120">
    <property type="entry name" value="YefM-like"/>
    <property type="match status" value="1"/>
</dbReference>
<keyword evidence="3" id="KW-1185">Reference proteome</keyword>
<sequence>MTQITLSELPPILQTLINQAKKTGETLTITDNGIPLAIISPVKKKSLLEAFANLEDIDEDFPDVDEGLLPLDDIEI</sequence>
<reference evidence="2 3" key="1">
    <citation type="submission" date="2020-10" db="EMBL/GenBank/DDBJ databases">
        <authorList>
            <person name="Castelo-Branco R."/>
            <person name="Eusebio N."/>
            <person name="Adriana R."/>
            <person name="Vieira A."/>
            <person name="Brugerolle De Fraissinette N."/>
            <person name="Rezende De Castro R."/>
            <person name="Schneider M.P."/>
            <person name="Vasconcelos V."/>
            <person name="Leao P.N."/>
        </authorList>
    </citation>
    <scope>NUCLEOTIDE SEQUENCE [LARGE SCALE GENOMIC DNA]</scope>
    <source>
        <strain evidence="2 3">LEGE 00250</strain>
    </source>
</reference>
<dbReference type="InterPro" id="IPR036165">
    <property type="entry name" value="YefM-like_sf"/>
</dbReference>
<evidence type="ECO:0000313" key="2">
    <source>
        <dbReference type="EMBL" id="MBE9235130.1"/>
    </source>
</evidence>
<dbReference type="Gene3D" id="3.40.1620.10">
    <property type="entry name" value="YefM-like domain"/>
    <property type="match status" value="1"/>
</dbReference>
<gene>
    <name evidence="2" type="ORF">IQ227_03505</name>
</gene>
<dbReference type="RefSeq" id="WP_193941820.1">
    <property type="nucleotide sequence ID" value="NZ_JADEWB010000010.1"/>
</dbReference>
<proteinExistence type="inferred from homology"/>
<evidence type="ECO:0000256" key="1">
    <source>
        <dbReference type="ARBA" id="ARBA00009981"/>
    </source>
</evidence>
<accession>A0ABR9VAD3</accession>
<evidence type="ECO:0000313" key="3">
    <source>
        <dbReference type="Proteomes" id="UP000606776"/>
    </source>
</evidence>
<comment type="caution">
    <text evidence="2">The sequence shown here is derived from an EMBL/GenBank/DDBJ whole genome shotgun (WGS) entry which is preliminary data.</text>
</comment>
<protein>
    <submittedName>
        <fullName evidence="2">Type II toxin-antitoxin system Phd/YefM family antitoxin</fullName>
    </submittedName>
</protein>